<proteinExistence type="predicted"/>
<organism evidence="2">
    <name type="scientific">Veillonella atypica</name>
    <dbReference type="NCBI Taxonomy" id="39777"/>
    <lineage>
        <taxon>Bacteria</taxon>
        <taxon>Bacillati</taxon>
        <taxon>Bacillota</taxon>
        <taxon>Negativicutes</taxon>
        <taxon>Veillonellales</taxon>
        <taxon>Veillonellaceae</taxon>
        <taxon>Veillonella</taxon>
    </lineage>
</organism>
<protein>
    <submittedName>
        <fullName evidence="2">Hydrophobic domain protein</fullName>
    </submittedName>
</protein>
<keyword evidence="1" id="KW-1133">Transmembrane helix</keyword>
<feature type="transmembrane region" description="Helical" evidence="1">
    <location>
        <begin position="151"/>
        <end position="173"/>
    </location>
</feature>
<feature type="transmembrane region" description="Helical" evidence="1">
    <location>
        <begin position="31"/>
        <end position="48"/>
    </location>
</feature>
<feature type="transmembrane region" description="Helical" evidence="1">
    <location>
        <begin position="126"/>
        <end position="144"/>
    </location>
</feature>
<feature type="transmembrane region" description="Helical" evidence="1">
    <location>
        <begin position="88"/>
        <end position="106"/>
    </location>
</feature>
<dbReference type="EMBL" id="LRQT01000009">
    <property type="protein sequence ID" value="KXA65197.1"/>
    <property type="molecule type" value="Genomic_DNA"/>
</dbReference>
<comment type="caution">
    <text evidence="2">The sequence shown here is derived from an EMBL/GenBank/DDBJ whole genome shotgun (WGS) entry which is preliminary data.</text>
</comment>
<dbReference type="PANTHER" id="PTHR20992:SF9">
    <property type="entry name" value="AT15442P-RELATED"/>
    <property type="match status" value="1"/>
</dbReference>
<keyword evidence="1" id="KW-0812">Transmembrane</keyword>
<dbReference type="Pfam" id="PF04087">
    <property type="entry name" value="DUF389"/>
    <property type="match status" value="1"/>
</dbReference>
<dbReference type="AlphaFoldDB" id="A0A133S682"/>
<name>A0A133S682_9FIRM</name>
<keyword evidence="1" id="KW-0472">Membrane</keyword>
<evidence type="ECO:0000313" key="2">
    <source>
        <dbReference type="EMBL" id="KXA65197.1"/>
    </source>
</evidence>
<dbReference type="PANTHER" id="PTHR20992">
    <property type="entry name" value="AT15442P-RELATED"/>
    <property type="match status" value="1"/>
</dbReference>
<feature type="transmembrane region" description="Helical" evidence="1">
    <location>
        <begin position="179"/>
        <end position="202"/>
    </location>
</feature>
<dbReference type="PATRIC" id="fig|39777.7.peg.480"/>
<feature type="transmembrane region" description="Helical" evidence="1">
    <location>
        <begin position="223"/>
        <end position="241"/>
    </location>
</feature>
<sequence length="437" mass="48466">MKINKYFDIHFERADDATIAKRLIGGAKIKGPALVILILSMFIASIGLNMNSTAVVIGAMLISPLMGPILATGFGFATLNFTVVKSGILRLSLQITIAVLASALYFYISPVQTATSELLARTEPNIFDVFIAIFGGLAGIIGQTRKTLDNVIPGVAIATALMPPLCTAGYGLANGNWNYFFGASYLFFINAFFIFFASFIVLKGVYSLPFHKQAEEVNRRNQLIFLVIGLIMAIPSIYAGYDMTIKYSESNHMEQFIKNDINQEGRRQVIDYSLDQTNKLVDIVVIGAPVTSEEQAQLDDKLHKDEYLQPYTLRFVNSVDEKKSTMDKTNLNKSSENLETYKNLSNLYQPTYQLVSETMNTMKTTEAEAKALFPFVSKVEGMPLIDNLEQPKASRYMVIIHTTSTISDADLERIKAWLEAKLSAPVTISIEQTTSTL</sequence>
<accession>A0A133S682</accession>
<dbReference type="InterPro" id="IPR005240">
    <property type="entry name" value="DUF389"/>
</dbReference>
<dbReference type="STRING" id="39777.B7L28_08245"/>
<reference evidence="2 3" key="1">
    <citation type="submission" date="2016-01" db="EMBL/GenBank/DDBJ databases">
        <authorList>
            <person name="Oliw E.H."/>
        </authorList>
    </citation>
    <scope>NUCLEOTIDE SEQUENCE [LARGE SCALE GENOMIC DNA]</scope>
    <source>
        <strain evidence="2 3">CMW7756B</strain>
    </source>
</reference>
<feature type="transmembrane region" description="Helical" evidence="1">
    <location>
        <begin position="54"/>
        <end position="76"/>
    </location>
</feature>
<dbReference type="Proteomes" id="UP000070226">
    <property type="component" value="Unassembled WGS sequence"/>
</dbReference>
<dbReference type="RefSeq" id="WP_005379591.1">
    <property type="nucleotide sequence ID" value="NZ_CALLHQ010000006.1"/>
</dbReference>
<gene>
    <name evidence="2" type="ORF">HMPREF3233_00491</name>
</gene>
<evidence type="ECO:0000256" key="1">
    <source>
        <dbReference type="SAM" id="Phobius"/>
    </source>
</evidence>
<evidence type="ECO:0000313" key="3">
    <source>
        <dbReference type="Proteomes" id="UP000070226"/>
    </source>
</evidence>